<reference evidence="2 3" key="1">
    <citation type="submission" date="2009-12" db="EMBL/GenBank/DDBJ databases">
        <title>The draft genome of Batrachochytrium dendrobatidis.</title>
        <authorList>
            <consortium name="US DOE Joint Genome Institute (JGI-PGF)"/>
            <person name="Kuo A."/>
            <person name="Salamov A."/>
            <person name="Schmutz J."/>
            <person name="Lucas S."/>
            <person name="Pitluck S."/>
            <person name="Rosenblum E."/>
            <person name="Stajich J."/>
            <person name="Eisen M."/>
            <person name="Grigoriev I.V."/>
        </authorList>
    </citation>
    <scope>NUCLEOTIDE SEQUENCE [LARGE SCALE GENOMIC DNA]</scope>
    <source>
        <strain evidence="3">JAM81 / FGSC 10211</strain>
    </source>
</reference>
<dbReference type="Proteomes" id="UP000007241">
    <property type="component" value="Unassembled WGS sequence"/>
</dbReference>
<dbReference type="InParanoid" id="F4P5B0"/>
<protein>
    <submittedName>
        <fullName evidence="2">Uncharacterized protein</fullName>
    </submittedName>
</protein>
<keyword evidence="3" id="KW-1185">Reference proteome</keyword>
<gene>
    <name evidence="2" type="ORF">BATDEDRAFT_25688</name>
</gene>
<evidence type="ECO:0000313" key="3">
    <source>
        <dbReference type="Proteomes" id="UP000007241"/>
    </source>
</evidence>
<dbReference type="RefSeq" id="XP_006679851.1">
    <property type="nucleotide sequence ID" value="XM_006679788.1"/>
</dbReference>
<organism evidence="2 3">
    <name type="scientific">Batrachochytrium dendrobatidis (strain JAM81 / FGSC 10211)</name>
    <name type="common">Frog chytrid fungus</name>
    <dbReference type="NCBI Taxonomy" id="684364"/>
    <lineage>
        <taxon>Eukaryota</taxon>
        <taxon>Fungi</taxon>
        <taxon>Fungi incertae sedis</taxon>
        <taxon>Chytridiomycota</taxon>
        <taxon>Chytridiomycota incertae sedis</taxon>
        <taxon>Chytridiomycetes</taxon>
        <taxon>Rhizophydiales</taxon>
        <taxon>Rhizophydiales incertae sedis</taxon>
        <taxon>Batrachochytrium</taxon>
    </lineage>
</organism>
<dbReference type="HOGENOM" id="CLU_616744_0_0_1"/>
<feature type="compositionally biased region" description="Polar residues" evidence="1">
    <location>
        <begin position="33"/>
        <end position="52"/>
    </location>
</feature>
<dbReference type="GeneID" id="18238850"/>
<accession>F4P5B0</accession>
<dbReference type="EMBL" id="GL882886">
    <property type="protein sequence ID" value="EGF79380.1"/>
    <property type="molecule type" value="Genomic_DNA"/>
</dbReference>
<feature type="compositionally biased region" description="Basic and acidic residues" evidence="1">
    <location>
        <begin position="136"/>
        <end position="149"/>
    </location>
</feature>
<sequence length="444" mass="50242">MNAQPILHEYGLWNEDAVALIFGLKTAINNEKNGSGLTDSDNAQQSSSISPHETTEPELEQSFPRYRTHRLSFKATKTASGQSQQVASESNLPDSSPHETIVPESEQSQQVTSESTHPPQVMVESNRVGGSPHKTAKPESDQSQGEKKYSHSGLRSPYRHFDISSYDLLKHIPKDSKHFYSNYGKETLEYDRRDRRRFQALMHSLSFPPNLMLPSGRTTVLKEVLFPASPDVIPSSIWNVYVSRSSRKHLDTFRSIQDLLHVCSVEAQIYITSVWVFGNSIQVWIEAFLKKVRSSTSSSTERYEAMRAKLDAFLSKIFIGSWQMENMALTSVSMLKNQKETKIETIQDVGDSIEKFYLDLSEAITDFKSDIRKLGYSHISMPSASKLLELVRLFRDDAKILMELIIKALKDNPEGGRLGQLFSSAKKTIEKAVERLDLEMAINK</sequence>
<evidence type="ECO:0000313" key="2">
    <source>
        <dbReference type="EMBL" id="EGF79380.1"/>
    </source>
</evidence>
<name>F4P5B0_BATDJ</name>
<feature type="compositionally biased region" description="Polar residues" evidence="1">
    <location>
        <begin position="75"/>
        <end position="94"/>
    </location>
</feature>
<evidence type="ECO:0000256" key="1">
    <source>
        <dbReference type="SAM" id="MobiDB-lite"/>
    </source>
</evidence>
<feature type="compositionally biased region" description="Low complexity" evidence="1">
    <location>
        <begin position="104"/>
        <end position="116"/>
    </location>
</feature>
<feature type="region of interest" description="Disordered" evidence="1">
    <location>
        <begin position="33"/>
        <end position="156"/>
    </location>
</feature>
<dbReference type="AlphaFoldDB" id="F4P5B0"/>
<proteinExistence type="predicted"/>